<dbReference type="InterPro" id="IPR036264">
    <property type="entry name" value="Bact_exopeptidase_dim_dom"/>
</dbReference>
<sequence length="494" mass="54291">MKYLLALLFTIFTLSTASAGSDSTAVSARKTSAEKLAGVIRYKTVSAVDSAQFNYGEFKALHTYLADAFPLVHSHLKVEVINKYSLLYTWQGQQEQLKPVLLSAHLDVVPVESASQGAWEEEPFTGELKDGYVWGRGTMDDKYRVVAILEAVEQLLEKGYTLNRTVYLAFGHDEEVGGFEGAGMISRHLQEQNVQLEAVFDEGLAVVEGVIPGIDGALALVGTAAKGNLNLLLTVNGDGGHSSIPPTDTPIDILSEAIQQLKANPFEPRMIPTTLETFETLAGKMGKKHQFALKHYSLFKGKILRKLSEERATDALIRTKLVPTVISAGEKYNVLPREATAIVNVRILNGENEKTVMQHVRQAIKDDRVKIERYGVYTPPSPVTATDTWVYSALKSTILGVFPDVLVVPALFPGATDSKHYTNLTNNIFRFAPQVVNRESAKLIHNANERLSVKVLENSVSFYNALIRNTCGEQELEQLVEKYSKGIPLGVGGE</sequence>
<feature type="chain" id="PRO_5047215717" evidence="6">
    <location>
        <begin position="20"/>
        <end position="494"/>
    </location>
</feature>
<keyword evidence="2" id="KW-0645">Protease</keyword>
<evidence type="ECO:0000256" key="5">
    <source>
        <dbReference type="ARBA" id="ARBA00022833"/>
    </source>
</evidence>
<dbReference type="PROSITE" id="PS00758">
    <property type="entry name" value="ARGE_DAPE_CPG2_1"/>
    <property type="match status" value="1"/>
</dbReference>
<organism evidence="8 9">
    <name type="scientific">Pontibacter anaerobius</name>
    <dbReference type="NCBI Taxonomy" id="2993940"/>
    <lineage>
        <taxon>Bacteria</taxon>
        <taxon>Pseudomonadati</taxon>
        <taxon>Bacteroidota</taxon>
        <taxon>Cytophagia</taxon>
        <taxon>Cytophagales</taxon>
        <taxon>Hymenobacteraceae</taxon>
        <taxon>Pontibacter</taxon>
    </lineage>
</organism>
<reference evidence="8 9" key="1">
    <citation type="submission" date="2022-11" db="EMBL/GenBank/DDBJ databases">
        <title>The characterization of three novel Bacteroidetes species and genomic analysis of their roles in tidal elemental geochemical cycles.</title>
        <authorList>
            <person name="Ma K.-J."/>
        </authorList>
    </citation>
    <scope>NUCLEOTIDE SEQUENCE [LARGE SCALE GENOMIC DNA]</scope>
    <source>
        <strain evidence="8 9">M82</strain>
    </source>
</reference>
<evidence type="ECO:0000256" key="6">
    <source>
        <dbReference type="SAM" id="SignalP"/>
    </source>
</evidence>
<keyword evidence="3" id="KW-0479">Metal-binding</keyword>
<keyword evidence="9" id="KW-1185">Reference proteome</keyword>
<protein>
    <submittedName>
        <fullName evidence="8">M20/M25/M40 family metallo-hydrolase</fullName>
    </submittedName>
</protein>
<proteinExistence type="inferred from homology"/>
<dbReference type="RefSeq" id="WP_266051259.1">
    <property type="nucleotide sequence ID" value="NZ_JAPFQO010000002.1"/>
</dbReference>
<evidence type="ECO:0000259" key="7">
    <source>
        <dbReference type="Pfam" id="PF07687"/>
    </source>
</evidence>
<evidence type="ECO:0000256" key="2">
    <source>
        <dbReference type="ARBA" id="ARBA00022670"/>
    </source>
</evidence>
<feature type="domain" description="Peptidase M20 dimerisation" evidence="7">
    <location>
        <begin position="224"/>
        <end position="367"/>
    </location>
</feature>
<dbReference type="SUPFAM" id="SSF55031">
    <property type="entry name" value="Bacterial exopeptidase dimerisation domain"/>
    <property type="match status" value="1"/>
</dbReference>
<keyword evidence="5" id="KW-0862">Zinc</keyword>
<gene>
    <name evidence="8" type="ORF">OO017_04530</name>
</gene>
<keyword evidence="4" id="KW-0378">Hydrolase</keyword>
<dbReference type="PANTHER" id="PTHR45962">
    <property type="entry name" value="N-FATTY-ACYL-AMINO ACID SYNTHASE/HYDROLASE PM20D1"/>
    <property type="match status" value="1"/>
</dbReference>
<dbReference type="PANTHER" id="PTHR45962:SF1">
    <property type="entry name" value="N-FATTY-ACYL-AMINO ACID SYNTHASE_HYDROLASE PM20D1"/>
    <property type="match status" value="1"/>
</dbReference>
<dbReference type="PIRSF" id="PIRSF036696">
    <property type="entry name" value="ACY-1"/>
    <property type="match status" value="1"/>
</dbReference>
<accession>A0ABT3RC66</accession>
<dbReference type="Pfam" id="PF07687">
    <property type="entry name" value="M20_dimer"/>
    <property type="match status" value="1"/>
</dbReference>
<dbReference type="Proteomes" id="UP001207228">
    <property type="component" value="Unassembled WGS sequence"/>
</dbReference>
<dbReference type="InterPro" id="IPR011650">
    <property type="entry name" value="Peptidase_M20_dimer"/>
</dbReference>
<name>A0ABT3RC66_9BACT</name>
<dbReference type="InterPro" id="IPR002933">
    <property type="entry name" value="Peptidase_M20"/>
</dbReference>
<dbReference type="InterPro" id="IPR047177">
    <property type="entry name" value="Pept_M20A"/>
</dbReference>
<dbReference type="Gene3D" id="3.40.630.10">
    <property type="entry name" value="Zn peptidases"/>
    <property type="match status" value="1"/>
</dbReference>
<evidence type="ECO:0000256" key="4">
    <source>
        <dbReference type="ARBA" id="ARBA00022801"/>
    </source>
</evidence>
<feature type="signal peptide" evidence="6">
    <location>
        <begin position="1"/>
        <end position="19"/>
    </location>
</feature>
<evidence type="ECO:0000256" key="1">
    <source>
        <dbReference type="ARBA" id="ARBA00006247"/>
    </source>
</evidence>
<dbReference type="SUPFAM" id="SSF53187">
    <property type="entry name" value="Zn-dependent exopeptidases"/>
    <property type="match status" value="1"/>
</dbReference>
<dbReference type="Gene3D" id="3.30.70.360">
    <property type="match status" value="1"/>
</dbReference>
<evidence type="ECO:0000313" key="8">
    <source>
        <dbReference type="EMBL" id="MCX2739204.1"/>
    </source>
</evidence>
<keyword evidence="6" id="KW-0732">Signal</keyword>
<dbReference type="Gene3D" id="1.10.150.900">
    <property type="match status" value="1"/>
</dbReference>
<dbReference type="Pfam" id="PF01546">
    <property type="entry name" value="Peptidase_M20"/>
    <property type="match status" value="1"/>
</dbReference>
<evidence type="ECO:0000313" key="9">
    <source>
        <dbReference type="Proteomes" id="UP001207228"/>
    </source>
</evidence>
<comment type="similarity">
    <text evidence="1">Belongs to the peptidase M20A family.</text>
</comment>
<evidence type="ECO:0000256" key="3">
    <source>
        <dbReference type="ARBA" id="ARBA00022723"/>
    </source>
</evidence>
<comment type="caution">
    <text evidence="8">The sequence shown here is derived from an EMBL/GenBank/DDBJ whole genome shotgun (WGS) entry which is preliminary data.</text>
</comment>
<dbReference type="InterPro" id="IPR001261">
    <property type="entry name" value="ArgE/DapE_CS"/>
</dbReference>
<dbReference type="EMBL" id="JAPFQO010000002">
    <property type="protein sequence ID" value="MCX2739204.1"/>
    <property type="molecule type" value="Genomic_DNA"/>
</dbReference>